<evidence type="ECO:0008006" key="4">
    <source>
        <dbReference type="Google" id="ProtNLM"/>
    </source>
</evidence>
<keyword evidence="3" id="KW-1185">Reference proteome</keyword>
<organism evidence="2 3">
    <name type="scientific">Prauserella oleivorans</name>
    <dbReference type="NCBI Taxonomy" id="1478153"/>
    <lineage>
        <taxon>Bacteria</taxon>
        <taxon>Bacillati</taxon>
        <taxon>Actinomycetota</taxon>
        <taxon>Actinomycetes</taxon>
        <taxon>Pseudonocardiales</taxon>
        <taxon>Pseudonocardiaceae</taxon>
        <taxon>Prauserella</taxon>
    </lineage>
</organism>
<protein>
    <recommendedName>
        <fullName evidence="4">DUF4262 domain-containing protein</fullName>
    </recommendedName>
</protein>
<dbReference type="Proteomes" id="UP001597478">
    <property type="component" value="Unassembled WGS sequence"/>
</dbReference>
<sequence length="227" mass="25251">MSSKAPEKTSSPVDFPVYGLDREIRGPRWVDFFEGVPDAPPWALWLGHRVEDTDHGVRVGSMPRSRYEQTMCPGGGDPLAEVAFGGAFGLVNLTLPDSTVPRPDGLIRVLVEHAEQQARRYEQWPRALWRVDGMSVRARIWRFAGAWTGFTADLDDTYLAVIGIGVEPEGLSLSRIDDPSPYGTDFQEPLSLTELGRHKANRPEAWLPPPRRDGFHPDQLALVPAAE</sequence>
<gene>
    <name evidence="2" type="ORF">ACFS2C_09130</name>
</gene>
<dbReference type="EMBL" id="JBHUOF010000010">
    <property type="protein sequence ID" value="MFD2799555.1"/>
    <property type="molecule type" value="Genomic_DNA"/>
</dbReference>
<evidence type="ECO:0000313" key="3">
    <source>
        <dbReference type="Proteomes" id="UP001597478"/>
    </source>
</evidence>
<comment type="caution">
    <text evidence="2">The sequence shown here is derived from an EMBL/GenBank/DDBJ whole genome shotgun (WGS) entry which is preliminary data.</text>
</comment>
<name>A0ABW5WB40_9PSEU</name>
<reference evidence="3" key="1">
    <citation type="journal article" date="2019" name="Int. J. Syst. Evol. Microbiol.">
        <title>The Global Catalogue of Microorganisms (GCM) 10K type strain sequencing project: providing services to taxonomists for standard genome sequencing and annotation.</title>
        <authorList>
            <consortium name="The Broad Institute Genomics Platform"/>
            <consortium name="The Broad Institute Genome Sequencing Center for Infectious Disease"/>
            <person name="Wu L."/>
            <person name="Ma J."/>
        </authorList>
    </citation>
    <scope>NUCLEOTIDE SEQUENCE [LARGE SCALE GENOMIC DNA]</scope>
    <source>
        <strain evidence="3">IBRC-M 10906</strain>
    </source>
</reference>
<proteinExistence type="predicted"/>
<evidence type="ECO:0000313" key="2">
    <source>
        <dbReference type="EMBL" id="MFD2799555.1"/>
    </source>
</evidence>
<feature type="region of interest" description="Disordered" evidence="1">
    <location>
        <begin position="187"/>
        <end position="227"/>
    </location>
</feature>
<evidence type="ECO:0000256" key="1">
    <source>
        <dbReference type="SAM" id="MobiDB-lite"/>
    </source>
</evidence>
<accession>A0ABW5WB40</accession>
<dbReference type="RefSeq" id="WP_377392355.1">
    <property type="nucleotide sequence ID" value="NZ_JBHSAN010000029.1"/>
</dbReference>